<feature type="compositionally biased region" description="Basic and acidic residues" evidence="1">
    <location>
        <begin position="175"/>
        <end position="184"/>
    </location>
</feature>
<accession>A0A401TTY8</accession>
<protein>
    <submittedName>
        <fullName evidence="2">Uncharacterized protein</fullName>
    </submittedName>
</protein>
<dbReference type="AlphaFoldDB" id="A0A401TTY8"/>
<evidence type="ECO:0000313" key="3">
    <source>
        <dbReference type="Proteomes" id="UP000287033"/>
    </source>
</evidence>
<organism evidence="2 3">
    <name type="scientific">Chiloscyllium punctatum</name>
    <name type="common">Brownbanded bambooshark</name>
    <name type="synonym">Hemiscyllium punctatum</name>
    <dbReference type="NCBI Taxonomy" id="137246"/>
    <lineage>
        <taxon>Eukaryota</taxon>
        <taxon>Metazoa</taxon>
        <taxon>Chordata</taxon>
        <taxon>Craniata</taxon>
        <taxon>Vertebrata</taxon>
        <taxon>Chondrichthyes</taxon>
        <taxon>Elasmobranchii</taxon>
        <taxon>Galeomorphii</taxon>
        <taxon>Galeoidea</taxon>
        <taxon>Orectolobiformes</taxon>
        <taxon>Hemiscylliidae</taxon>
        <taxon>Chiloscyllium</taxon>
    </lineage>
</organism>
<comment type="caution">
    <text evidence="2">The sequence shown here is derived from an EMBL/GenBank/DDBJ whole genome shotgun (WGS) entry which is preliminary data.</text>
</comment>
<feature type="compositionally biased region" description="Basic and acidic residues" evidence="1">
    <location>
        <begin position="1"/>
        <end position="44"/>
    </location>
</feature>
<feature type="non-terminal residue" evidence="2">
    <location>
        <position position="219"/>
    </location>
</feature>
<proteinExistence type="predicted"/>
<feature type="region of interest" description="Disordered" evidence="1">
    <location>
        <begin position="172"/>
        <end position="219"/>
    </location>
</feature>
<evidence type="ECO:0000256" key="1">
    <source>
        <dbReference type="SAM" id="MobiDB-lite"/>
    </source>
</evidence>
<gene>
    <name evidence="2" type="ORF">chiPu_0029954</name>
</gene>
<dbReference type="EMBL" id="BEZZ01170805">
    <property type="protein sequence ID" value="GCC46115.1"/>
    <property type="molecule type" value="Genomic_DNA"/>
</dbReference>
<feature type="compositionally biased region" description="Basic and acidic residues" evidence="1">
    <location>
        <begin position="208"/>
        <end position="219"/>
    </location>
</feature>
<name>A0A401TTY8_CHIPU</name>
<dbReference type="Proteomes" id="UP000287033">
    <property type="component" value="Unassembled WGS sequence"/>
</dbReference>
<evidence type="ECO:0000313" key="2">
    <source>
        <dbReference type="EMBL" id="GCC46115.1"/>
    </source>
</evidence>
<feature type="region of interest" description="Disordered" evidence="1">
    <location>
        <begin position="1"/>
        <end position="47"/>
    </location>
</feature>
<reference evidence="2 3" key="1">
    <citation type="journal article" date="2018" name="Nat. Ecol. Evol.">
        <title>Shark genomes provide insights into elasmobranch evolution and the origin of vertebrates.</title>
        <authorList>
            <person name="Hara Y"/>
            <person name="Yamaguchi K"/>
            <person name="Onimaru K"/>
            <person name="Kadota M"/>
            <person name="Koyanagi M"/>
            <person name="Keeley SD"/>
            <person name="Tatsumi K"/>
            <person name="Tanaka K"/>
            <person name="Motone F"/>
            <person name="Kageyama Y"/>
            <person name="Nozu R"/>
            <person name="Adachi N"/>
            <person name="Nishimura O"/>
            <person name="Nakagawa R"/>
            <person name="Tanegashima C"/>
            <person name="Kiyatake I"/>
            <person name="Matsumoto R"/>
            <person name="Murakumo K"/>
            <person name="Nishida K"/>
            <person name="Terakita A"/>
            <person name="Kuratani S"/>
            <person name="Sato K"/>
            <person name="Hyodo S Kuraku.S."/>
        </authorList>
    </citation>
    <scope>NUCLEOTIDE SEQUENCE [LARGE SCALE GENOMIC DNA]</scope>
</reference>
<sequence length="219" mass="24970">MGRETETREKERGDGERERERERERKRGGHGETEREERKKDSDPGSRASDLCLFSVCAVCPSSGPGFLVWEIRDRLPVWFPTFPTGRLTPWQPGEKYTVRSQRKLLGRLASHMDWVLCPSPHTRSCYTVRSHCPPHSRVASSKLPLTRALPAFSRSLCLRYSWNSSQRAAQRDSVSCREERGPWRDPGATRDWTVPDRLNPEGATHPTGRDGEGGGERE</sequence>
<keyword evidence="3" id="KW-1185">Reference proteome</keyword>